<proteinExistence type="predicted"/>
<accession>A0A4D4JBE7</accession>
<feature type="region of interest" description="Disordered" evidence="1">
    <location>
        <begin position="103"/>
        <end position="126"/>
    </location>
</feature>
<evidence type="ECO:0000313" key="4">
    <source>
        <dbReference type="Proteomes" id="UP000298860"/>
    </source>
</evidence>
<sequence length="126" mass="13083">MPLARFDLDGGGTVLVEVDLPGGPAPAGRGEEVLHAASKTLERTLRPVRDAAAAALGQFQSMARRPDEVEIKFGIKLDAEAGAVIAKTGVHGQFDVKLVWRAGTPDRTDGSVPALPPASGAPPQPR</sequence>
<dbReference type="RefSeq" id="WP_225978607.1">
    <property type="nucleotide sequence ID" value="NZ_BJFL01000027.1"/>
</dbReference>
<gene>
    <name evidence="3" type="ORF">GTS_42950</name>
</gene>
<protein>
    <recommendedName>
        <fullName evidence="2">Trypsin-co-occurring domain-containing protein</fullName>
    </recommendedName>
</protein>
<dbReference type="AlphaFoldDB" id="A0A4D4JBE7"/>
<organism evidence="3 4">
    <name type="scientific">Gandjariella thermophila</name>
    <dbReference type="NCBI Taxonomy" id="1931992"/>
    <lineage>
        <taxon>Bacteria</taxon>
        <taxon>Bacillati</taxon>
        <taxon>Actinomycetota</taxon>
        <taxon>Actinomycetes</taxon>
        <taxon>Pseudonocardiales</taxon>
        <taxon>Pseudonocardiaceae</taxon>
        <taxon>Gandjariella</taxon>
    </lineage>
</organism>
<comment type="caution">
    <text evidence="3">The sequence shown here is derived from an EMBL/GenBank/DDBJ whole genome shotgun (WGS) entry which is preliminary data.</text>
</comment>
<dbReference type="InterPro" id="IPR045794">
    <property type="entry name" value="Trypco1"/>
</dbReference>
<dbReference type="EMBL" id="BJFL01000027">
    <property type="protein sequence ID" value="GDY32662.1"/>
    <property type="molecule type" value="Genomic_DNA"/>
</dbReference>
<reference evidence="4" key="1">
    <citation type="submission" date="2019-04" db="EMBL/GenBank/DDBJ databases">
        <title>Draft genome sequence of Pseudonocardiaceae bacterium SL3-2-4.</title>
        <authorList>
            <person name="Ningsih F."/>
            <person name="Yokota A."/>
            <person name="Sakai Y."/>
            <person name="Nanatani K."/>
            <person name="Yabe S."/>
            <person name="Oetari A."/>
            <person name="Sjamsuridzal W."/>
        </authorList>
    </citation>
    <scope>NUCLEOTIDE SEQUENCE [LARGE SCALE GENOMIC DNA]</scope>
    <source>
        <strain evidence="4">SL3-2-4</strain>
    </source>
</reference>
<dbReference type="Pfam" id="PF19493">
    <property type="entry name" value="Trypco1"/>
    <property type="match status" value="1"/>
</dbReference>
<dbReference type="Proteomes" id="UP000298860">
    <property type="component" value="Unassembled WGS sequence"/>
</dbReference>
<evidence type="ECO:0000313" key="3">
    <source>
        <dbReference type="EMBL" id="GDY32662.1"/>
    </source>
</evidence>
<feature type="compositionally biased region" description="Pro residues" evidence="1">
    <location>
        <begin position="114"/>
        <end position="126"/>
    </location>
</feature>
<evidence type="ECO:0000259" key="2">
    <source>
        <dbReference type="Pfam" id="PF19493"/>
    </source>
</evidence>
<dbReference type="NCBIfam" id="NF041216">
    <property type="entry name" value="CU044_2847_fam"/>
    <property type="match status" value="1"/>
</dbReference>
<name>A0A4D4JBE7_9PSEU</name>
<evidence type="ECO:0000256" key="1">
    <source>
        <dbReference type="SAM" id="MobiDB-lite"/>
    </source>
</evidence>
<keyword evidence="4" id="KW-1185">Reference proteome</keyword>
<feature type="domain" description="Trypsin-co-occurring" evidence="2">
    <location>
        <begin position="6"/>
        <end position="101"/>
    </location>
</feature>